<gene>
    <name evidence="9" type="ORF">Sm_phiM9_226</name>
</gene>
<dbReference type="PROSITE" id="PS50160">
    <property type="entry name" value="DNA_LIGASE_A3"/>
    <property type="match status" value="1"/>
</dbReference>
<dbReference type="InterPro" id="IPR050326">
    <property type="entry name" value="NAD_dep_DNA_ligaseB"/>
</dbReference>
<dbReference type="Proteomes" id="UP000033804">
    <property type="component" value="Segment"/>
</dbReference>
<keyword evidence="4 9" id="KW-0436">Ligase</keyword>
<evidence type="ECO:0000256" key="2">
    <source>
        <dbReference type="ARBA" id="ARBA00007572"/>
    </source>
</evidence>
<dbReference type="GeneID" id="26517905"/>
<dbReference type="InterPro" id="IPR012310">
    <property type="entry name" value="DNA_ligase_ATP-dep_cent"/>
</dbReference>
<feature type="domain" description="ATP-dependent DNA ligase family profile" evidence="8">
    <location>
        <begin position="224"/>
        <end position="322"/>
    </location>
</feature>
<keyword evidence="6" id="KW-0227">DNA damage</keyword>
<accession>A0A0F6R7Q7</accession>
<dbReference type="Pfam" id="PF14743">
    <property type="entry name" value="DNA_ligase_OB_2"/>
    <property type="match status" value="1"/>
</dbReference>
<dbReference type="Gene3D" id="3.30.470.30">
    <property type="entry name" value="DNA ligase/mRNA capping enzyme"/>
    <property type="match status" value="1"/>
</dbReference>
<dbReference type="GO" id="GO:0006310">
    <property type="term" value="P:DNA recombination"/>
    <property type="evidence" value="ECO:0007669"/>
    <property type="project" value="InterPro"/>
</dbReference>
<dbReference type="GO" id="GO:0006260">
    <property type="term" value="P:DNA replication"/>
    <property type="evidence" value="ECO:0007669"/>
    <property type="project" value="UniProtKB-KW"/>
</dbReference>
<dbReference type="Pfam" id="PF01068">
    <property type="entry name" value="DNA_ligase_A_M"/>
    <property type="match status" value="1"/>
</dbReference>
<dbReference type="GO" id="GO:0005524">
    <property type="term" value="F:ATP binding"/>
    <property type="evidence" value="ECO:0007669"/>
    <property type="project" value="InterPro"/>
</dbReference>
<comment type="similarity">
    <text evidence="2">Belongs to the ATP-dependent DNA ligase family.</text>
</comment>
<dbReference type="SUPFAM" id="SSF56091">
    <property type="entry name" value="DNA ligase/mRNA capping enzyme, catalytic domain"/>
    <property type="match status" value="1"/>
</dbReference>
<keyword evidence="7" id="KW-0234">DNA repair</keyword>
<evidence type="ECO:0000259" key="8">
    <source>
        <dbReference type="PROSITE" id="PS50160"/>
    </source>
</evidence>
<evidence type="ECO:0000313" key="9">
    <source>
        <dbReference type="EMBL" id="AKE44853.1"/>
    </source>
</evidence>
<dbReference type="PANTHER" id="PTHR47810:SF1">
    <property type="entry name" value="DNA LIGASE B"/>
    <property type="match status" value="1"/>
</dbReference>
<dbReference type="EMBL" id="KP881232">
    <property type="protein sequence ID" value="AKE44853.1"/>
    <property type="molecule type" value="Genomic_DNA"/>
</dbReference>
<dbReference type="KEGG" id="vg:26517905"/>
<dbReference type="RefSeq" id="YP_009189607.1">
    <property type="nucleotide sequence ID" value="NC_028676.1"/>
</dbReference>
<dbReference type="OrthoDB" id="4135at10239"/>
<evidence type="ECO:0000256" key="5">
    <source>
        <dbReference type="ARBA" id="ARBA00022705"/>
    </source>
</evidence>
<evidence type="ECO:0000313" key="10">
    <source>
        <dbReference type="Proteomes" id="UP000033804"/>
    </source>
</evidence>
<proteinExistence type="inferred from homology"/>
<keyword evidence="5" id="KW-0235">DNA replication</keyword>
<dbReference type="PROSITE" id="PS00697">
    <property type="entry name" value="DNA_LIGASE_A1"/>
    <property type="match status" value="1"/>
</dbReference>
<dbReference type="InterPro" id="IPR029319">
    <property type="entry name" value="DNA_ligase_OB"/>
</dbReference>
<dbReference type="InterPro" id="IPR016059">
    <property type="entry name" value="DNA_ligase_ATP-dep_CS"/>
</dbReference>
<dbReference type="GO" id="GO:0003910">
    <property type="term" value="F:DNA ligase (ATP) activity"/>
    <property type="evidence" value="ECO:0007669"/>
    <property type="project" value="InterPro"/>
</dbReference>
<protein>
    <recommendedName>
        <fullName evidence="3">DNA ligase</fullName>
    </recommendedName>
</protein>
<sequence>MFDEMFETKSDDIDEISNMILEDLTKIQNAQGKNAKVEILKDINTYTFRAFVLYLDPFQTFGVSKLKGKPSGTGIEWETVFRLLSEKKGRELDKISDRMNQLQFDLVNGIFNGFQKWRLGVKGGSFLKVYPDAYQTFKVQLCAPWNPEEFEEGSYAQIKYDGTRCVAAVNDDGEVFFLSRNGKPVENVNPLIEEELKKFPGHIFDAETDADVHFQKISGITKKKSGSDVKLTLKIFDTMTYDEFMARKCDRDYETRYEELNEKLKDSPLKDLIAEHEKVETIEQAEEFYAKARAAKREGAIVKKAKSLYVFDRNDDWMKVKPLETIEARIIEVIEGSKGSKYEGMMGAIRVMDGTGAISRVGSGFDDPLRKWFWENKEEIEEDQSIAEIKFMERTESGVFRHSRFKCLRTDKDDLNPGL</sequence>
<dbReference type="InterPro" id="IPR012340">
    <property type="entry name" value="NA-bd_OB-fold"/>
</dbReference>
<organism evidence="9 10">
    <name type="scientific">Sinorhizobium phage phiM9</name>
    <dbReference type="NCBI Taxonomy" id="1636182"/>
    <lineage>
        <taxon>Viruses</taxon>
        <taxon>Duplodnaviria</taxon>
        <taxon>Heunggongvirae</taxon>
        <taxon>Uroviricota</taxon>
        <taxon>Caudoviricetes</taxon>
        <taxon>Pootjesviridae</taxon>
        <taxon>Emnonavirus</taxon>
        <taxon>Emnonavirus phiM9</taxon>
    </lineage>
</organism>
<dbReference type="SUPFAM" id="SSF50249">
    <property type="entry name" value="Nucleic acid-binding proteins"/>
    <property type="match status" value="1"/>
</dbReference>
<evidence type="ECO:0000256" key="7">
    <source>
        <dbReference type="ARBA" id="ARBA00023204"/>
    </source>
</evidence>
<keyword evidence="10" id="KW-1185">Reference proteome</keyword>
<evidence type="ECO:0000256" key="3">
    <source>
        <dbReference type="ARBA" id="ARBA00013308"/>
    </source>
</evidence>
<evidence type="ECO:0000256" key="6">
    <source>
        <dbReference type="ARBA" id="ARBA00022763"/>
    </source>
</evidence>
<evidence type="ECO:0000256" key="4">
    <source>
        <dbReference type="ARBA" id="ARBA00022598"/>
    </source>
</evidence>
<evidence type="ECO:0000256" key="1">
    <source>
        <dbReference type="ARBA" id="ARBA00001968"/>
    </source>
</evidence>
<reference evidence="10" key="2">
    <citation type="submission" date="2015-03" db="EMBL/GenBank/DDBJ databases">
        <title>The genome and structure of Sinorhizobium meliloti phage phiM9.</title>
        <authorList>
            <person name="Johnson M.C."/>
            <person name="Tatum K.B."/>
            <person name="Lynn J.S."/>
            <person name="Brewer T.E."/>
            <person name="Washburn B.K."/>
            <person name="Stroupe M.E."/>
            <person name="Jones K.M."/>
        </authorList>
    </citation>
    <scope>NUCLEOTIDE SEQUENCE [LARGE SCALE GENOMIC DNA]</scope>
</reference>
<comment type="cofactor">
    <cofactor evidence="1">
        <name>a divalent metal cation</name>
        <dbReference type="ChEBI" id="CHEBI:60240"/>
    </cofactor>
</comment>
<dbReference type="PANTHER" id="PTHR47810">
    <property type="entry name" value="DNA LIGASE"/>
    <property type="match status" value="1"/>
</dbReference>
<name>A0A0F6R7Q7_9CAUD</name>
<dbReference type="CDD" id="cd08041">
    <property type="entry name" value="OBF_kDNA_ligase_like"/>
    <property type="match status" value="1"/>
</dbReference>
<dbReference type="Gene3D" id="2.40.50.140">
    <property type="entry name" value="Nucleic acid-binding proteins"/>
    <property type="match status" value="1"/>
</dbReference>
<reference evidence="9 10" key="1">
    <citation type="journal article" date="2015" name="J. Virol.">
        <title>Sinorhizobium meliloti Phage ?M9 Defines a New Group of T4 Superfamily Phages with Unusual Genomic Features but a Common T=16 Capsid.</title>
        <authorList>
            <person name="Johnson M.C."/>
            <person name="Tatum K.B."/>
            <person name="Lynn J.S."/>
            <person name="Brewer T.E."/>
            <person name="Lu S."/>
            <person name="Washburn B.K."/>
            <person name="Stroupe M.E."/>
            <person name="Jones K.M."/>
        </authorList>
    </citation>
    <scope>NUCLEOTIDE SEQUENCE [LARGE SCALE GENOMIC DNA]</scope>
</reference>
<dbReference type="GO" id="GO:0006281">
    <property type="term" value="P:DNA repair"/>
    <property type="evidence" value="ECO:0007669"/>
    <property type="project" value="UniProtKB-KW"/>
</dbReference>